<evidence type="ECO:0000256" key="1">
    <source>
        <dbReference type="ARBA" id="ARBA00008609"/>
    </source>
</evidence>
<evidence type="ECO:0000259" key="9">
    <source>
        <dbReference type="Pfam" id="PF01571"/>
    </source>
</evidence>
<feature type="domain" description="Aminomethyltransferase C-terminal" evidence="10">
    <location>
        <begin position="281"/>
        <end position="359"/>
    </location>
</feature>
<dbReference type="PANTHER" id="PTHR43757:SF2">
    <property type="entry name" value="AMINOMETHYLTRANSFERASE, MITOCHONDRIAL"/>
    <property type="match status" value="1"/>
</dbReference>
<dbReference type="Proteomes" id="UP000184476">
    <property type="component" value="Unassembled WGS sequence"/>
</dbReference>
<reference evidence="11 12" key="1">
    <citation type="submission" date="2016-11" db="EMBL/GenBank/DDBJ databases">
        <authorList>
            <person name="Jaros S."/>
            <person name="Januszkiewicz K."/>
            <person name="Wedrychowicz H."/>
        </authorList>
    </citation>
    <scope>NUCLEOTIDE SEQUENCE [LARGE SCALE GENOMIC DNA]</scope>
    <source>
        <strain evidence="11 12">DSM 44666</strain>
    </source>
</reference>
<protein>
    <recommendedName>
        <fullName evidence="2 7">Aminomethyltransferase</fullName>
        <ecNumber evidence="2 7">2.1.2.10</ecNumber>
    </recommendedName>
    <alternativeName>
        <fullName evidence="5 7">Glycine cleavage system T protein</fullName>
    </alternativeName>
</protein>
<dbReference type="PANTHER" id="PTHR43757">
    <property type="entry name" value="AMINOMETHYLTRANSFERASE"/>
    <property type="match status" value="1"/>
</dbReference>
<dbReference type="GO" id="GO:0008483">
    <property type="term" value="F:transaminase activity"/>
    <property type="evidence" value="ECO:0007669"/>
    <property type="project" value="UniProtKB-KW"/>
</dbReference>
<evidence type="ECO:0000313" key="11">
    <source>
        <dbReference type="EMBL" id="SHE46359.1"/>
    </source>
</evidence>
<dbReference type="HAMAP" id="MF_00259">
    <property type="entry name" value="GcvT"/>
    <property type="match status" value="1"/>
</dbReference>
<evidence type="ECO:0000256" key="7">
    <source>
        <dbReference type="HAMAP-Rule" id="MF_00259"/>
    </source>
</evidence>
<dbReference type="GO" id="GO:0019464">
    <property type="term" value="P:glycine decarboxylation via glycine cleavage system"/>
    <property type="evidence" value="ECO:0007669"/>
    <property type="project" value="UniProtKB-UniRule"/>
</dbReference>
<keyword evidence="3 7" id="KW-0032">Aminotransferase</keyword>
<keyword evidence="12" id="KW-1185">Reference proteome</keyword>
<dbReference type="AlphaFoldDB" id="A0A1M4TPB3"/>
<evidence type="ECO:0000259" key="10">
    <source>
        <dbReference type="Pfam" id="PF08669"/>
    </source>
</evidence>
<dbReference type="NCBIfam" id="NF001567">
    <property type="entry name" value="PRK00389.1"/>
    <property type="match status" value="1"/>
</dbReference>
<dbReference type="EC" id="2.1.2.10" evidence="2 7"/>
<comment type="function">
    <text evidence="7">The glycine cleavage system catalyzes the degradation of glycine.</text>
</comment>
<gene>
    <name evidence="7" type="primary">gcvT</name>
    <name evidence="11" type="ORF">SAMN05444392_101572</name>
</gene>
<dbReference type="GO" id="GO:0032259">
    <property type="term" value="P:methylation"/>
    <property type="evidence" value="ECO:0007669"/>
    <property type="project" value="UniProtKB-KW"/>
</dbReference>
<organism evidence="11 12">
    <name type="scientific">Seinonella peptonophila</name>
    <dbReference type="NCBI Taxonomy" id="112248"/>
    <lineage>
        <taxon>Bacteria</taxon>
        <taxon>Bacillati</taxon>
        <taxon>Bacillota</taxon>
        <taxon>Bacilli</taxon>
        <taxon>Bacillales</taxon>
        <taxon>Thermoactinomycetaceae</taxon>
        <taxon>Seinonella</taxon>
    </lineage>
</organism>
<dbReference type="InterPro" id="IPR029043">
    <property type="entry name" value="GcvT/YgfZ_C"/>
</dbReference>
<comment type="subunit">
    <text evidence="7">The glycine cleavage system is composed of four proteins: P, T, L and H.</text>
</comment>
<dbReference type="FunFam" id="4.10.1250.10:FF:000001">
    <property type="entry name" value="Aminomethyltransferase"/>
    <property type="match status" value="1"/>
</dbReference>
<dbReference type="InterPro" id="IPR013977">
    <property type="entry name" value="GcvT_C"/>
</dbReference>
<dbReference type="InterPro" id="IPR022903">
    <property type="entry name" value="GcvT_bac"/>
</dbReference>
<dbReference type="GO" id="GO:0004047">
    <property type="term" value="F:aminomethyltransferase activity"/>
    <property type="evidence" value="ECO:0007669"/>
    <property type="project" value="UniProtKB-UniRule"/>
</dbReference>
<keyword evidence="11" id="KW-0489">Methyltransferase</keyword>
<evidence type="ECO:0000256" key="4">
    <source>
        <dbReference type="ARBA" id="ARBA00022679"/>
    </source>
</evidence>
<dbReference type="InterPro" id="IPR028896">
    <property type="entry name" value="GcvT/YgfZ/DmdA"/>
</dbReference>
<dbReference type="GO" id="GO:0008168">
    <property type="term" value="F:methyltransferase activity"/>
    <property type="evidence" value="ECO:0007669"/>
    <property type="project" value="UniProtKB-KW"/>
</dbReference>
<dbReference type="EMBL" id="FQVL01000001">
    <property type="protein sequence ID" value="SHE46359.1"/>
    <property type="molecule type" value="Genomic_DNA"/>
</dbReference>
<evidence type="ECO:0000256" key="5">
    <source>
        <dbReference type="ARBA" id="ARBA00031395"/>
    </source>
</evidence>
<dbReference type="FunFam" id="2.40.30.110:FF:000003">
    <property type="entry name" value="Aminomethyltransferase"/>
    <property type="match status" value="1"/>
</dbReference>
<dbReference type="Gene3D" id="4.10.1250.10">
    <property type="entry name" value="Aminomethyltransferase fragment"/>
    <property type="match status" value="1"/>
</dbReference>
<dbReference type="SUPFAM" id="SSF101790">
    <property type="entry name" value="Aminomethyltransferase beta-barrel domain"/>
    <property type="match status" value="1"/>
</dbReference>
<dbReference type="SUPFAM" id="SSF103025">
    <property type="entry name" value="Folate-binding domain"/>
    <property type="match status" value="1"/>
</dbReference>
<evidence type="ECO:0000256" key="6">
    <source>
        <dbReference type="ARBA" id="ARBA00047665"/>
    </source>
</evidence>
<evidence type="ECO:0000256" key="2">
    <source>
        <dbReference type="ARBA" id="ARBA00012616"/>
    </source>
</evidence>
<evidence type="ECO:0000256" key="3">
    <source>
        <dbReference type="ARBA" id="ARBA00022576"/>
    </source>
</evidence>
<dbReference type="OrthoDB" id="9774591at2"/>
<dbReference type="STRING" id="112248.SAMN05444392_101572"/>
<feature type="domain" description="GCVT N-terminal" evidence="9">
    <location>
        <begin position="13"/>
        <end position="262"/>
    </location>
</feature>
<evidence type="ECO:0000256" key="8">
    <source>
        <dbReference type="PIRSR" id="PIRSR006487-1"/>
    </source>
</evidence>
<dbReference type="PIRSF" id="PIRSF006487">
    <property type="entry name" value="GcvT"/>
    <property type="match status" value="1"/>
</dbReference>
<dbReference type="GO" id="GO:0005829">
    <property type="term" value="C:cytosol"/>
    <property type="evidence" value="ECO:0007669"/>
    <property type="project" value="TreeGrafter"/>
</dbReference>
<evidence type="ECO:0000313" key="12">
    <source>
        <dbReference type="Proteomes" id="UP000184476"/>
    </source>
</evidence>
<keyword evidence="4 7" id="KW-0808">Transferase</keyword>
<dbReference type="Pfam" id="PF08669">
    <property type="entry name" value="GCV_T_C"/>
    <property type="match status" value="1"/>
</dbReference>
<comment type="catalytic activity">
    <reaction evidence="6 7">
        <text>N(6)-[(R)-S(8)-aminomethyldihydrolipoyl]-L-lysyl-[protein] + (6S)-5,6,7,8-tetrahydrofolate = N(6)-[(R)-dihydrolipoyl]-L-lysyl-[protein] + (6R)-5,10-methylene-5,6,7,8-tetrahydrofolate + NH4(+)</text>
        <dbReference type="Rhea" id="RHEA:16945"/>
        <dbReference type="Rhea" id="RHEA-COMP:10475"/>
        <dbReference type="Rhea" id="RHEA-COMP:10492"/>
        <dbReference type="ChEBI" id="CHEBI:15636"/>
        <dbReference type="ChEBI" id="CHEBI:28938"/>
        <dbReference type="ChEBI" id="CHEBI:57453"/>
        <dbReference type="ChEBI" id="CHEBI:83100"/>
        <dbReference type="ChEBI" id="CHEBI:83143"/>
        <dbReference type="EC" id="2.1.2.10"/>
    </reaction>
</comment>
<dbReference type="InterPro" id="IPR027266">
    <property type="entry name" value="TrmE/GcvT-like"/>
</dbReference>
<dbReference type="NCBIfam" id="TIGR00528">
    <property type="entry name" value="gcvT"/>
    <property type="match status" value="1"/>
</dbReference>
<name>A0A1M4TPB3_9BACL</name>
<dbReference type="Gene3D" id="2.40.30.110">
    <property type="entry name" value="Aminomethyltransferase beta-barrel domains"/>
    <property type="match status" value="1"/>
</dbReference>
<dbReference type="RefSeq" id="WP_073151554.1">
    <property type="nucleotide sequence ID" value="NZ_FQVL01000001.1"/>
</dbReference>
<dbReference type="Gene3D" id="3.30.1360.120">
    <property type="entry name" value="Probable tRNA modification gtpase trme, domain 1"/>
    <property type="match status" value="1"/>
</dbReference>
<dbReference type="InterPro" id="IPR006222">
    <property type="entry name" value="GCVT_N"/>
</dbReference>
<proteinExistence type="inferred from homology"/>
<accession>A0A1M4TPB3</accession>
<dbReference type="GO" id="GO:0005960">
    <property type="term" value="C:glycine cleavage complex"/>
    <property type="evidence" value="ECO:0007669"/>
    <property type="project" value="InterPro"/>
</dbReference>
<dbReference type="Pfam" id="PF01571">
    <property type="entry name" value="GCV_T"/>
    <property type="match status" value="1"/>
</dbReference>
<feature type="binding site" evidence="8">
    <location>
        <position position="195"/>
    </location>
    <ligand>
        <name>substrate</name>
    </ligand>
</feature>
<comment type="similarity">
    <text evidence="1 7">Belongs to the GcvT family.</text>
</comment>
<dbReference type="FunFam" id="3.30.70.1400:FF:000001">
    <property type="entry name" value="Aminomethyltransferase"/>
    <property type="match status" value="1"/>
</dbReference>
<dbReference type="InterPro" id="IPR006223">
    <property type="entry name" value="GcvT"/>
</dbReference>
<sequence length="369" mass="41400">MKKRTPIFPAYEQESRLICFGGWMMPVRFSSIKAEHEAVRTRAGLFDVSHMGEIEVSGSDALLFLQQLTSNDLSQCRVGQAQYSLLCTEKGTTIDDLLIYRVEKQRFLLVVNAANIEKDFAWLQTHQSGDVKLVNKSEEIAMLALQGPYAASILQPHLKLDVNDIKPFHFVCDVPLFNIKVILSRTGYTGEDGFELYCPADQGIHLWKKLLQIGREQGLVPCGLGARDTLRLEAGLPLYGNELSNTITPIEAGLSFAVKTEKNAFIGKDALVKQKQAGPARRLVGIEMIGRGIPRTGYPVYCNEQEIGFVTSGTQSPTTQKRIGFALIDQEYAQIKQRIEIEIRRNRIEAIVVPRPFYKRNQKNGEVVK</sequence>
<dbReference type="Gene3D" id="3.30.70.1400">
    <property type="entry name" value="Aminomethyltransferase beta-barrel domains"/>
    <property type="match status" value="1"/>
</dbReference>